<dbReference type="EMBL" id="JAAAJB010000002">
    <property type="protein sequence ID" value="KAG0270604.1"/>
    <property type="molecule type" value="Genomic_DNA"/>
</dbReference>
<feature type="transmembrane region" description="Helical" evidence="2">
    <location>
        <begin position="335"/>
        <end position="353"/>
    </location>
</feature>
<feature type="region of interest" description="Disordered" evidence="1">
    <location>
        <begin position="127"/>
        <end position="174"/>
    </location>
</feature>
<feature type="region of interest" description="Disordered" evidence="1">
    <location>
        <begin position="918"/>
        <end position="944"/>
    </location>
</feature>
<keyword evidence="2" id="KW-0812">Transmembrane</keyword>
<feature type="compositionally biased region" description="Basic and acidic residues" evidence="1">
    <location>
        <begin position="158"/>
        <end position="171"/>
    </location>
</feature>
<keyword evidence="4" id="KW-1185">Reference proteome</keyword>
<feature type="transmembrane region" description="Helical" evidence="2">
    <location>
        <begin position="1101"/>
        <end position="1121"/>
    </location>
</feature>
<feature type="compositionally biased region" description="Basic and acidic residues" evidence="1">
    <location>
        <begin position="1385"/>
        <end position="1401"/>
    </location>
</feature>
<dbReference type="InterPro" id="IPR052438">
    <property type="entry name" value="Chromatin_remod/trans_coact"/>
</dbReference>
<gene>
    <name evidence="3" type="ORF">DFQ27_002595</name>
</gene>
<dbReference type="GO" id="GO:0016514">
    <property type="term" value="C:SWI/SNF complex"/>
    <property type="evidence" value="ECO:0007669"/>
    <property type="project" value="TreeGrafter"/>
</dbReference>
<dbReference type="PANTHER" id="PTHR15572">
    <property type="entry name" value="GLIOMA TUMOR SUPPRESSOR CANDIDATE REGION GENE 1"/>
    <property type="match status" value="1"/>
</dbReference>
<feature type="compositionally biased region" description="Low complexity" evidence="1">
    <location>
        <begin position="1313"/>
        <end position="1325"/>
    </location>
</feature>
<accession>A0A9P6QMQ6</accession>
<evidence type="ECO:0000256" key="2">
    <source>
        <dbReference type="SAM" id="Phobius"/>
    </source>
</evidence>
<keyword evidence="2" id="KW-0472">Membrane</keyword>
<protein>
    <submittedName>
        <fullName evidence="3">Uncharacterized protein</fullName>
    </submittedName>
</protein>
<feature type="compositionally biased region" description="Basic and acidic residues" evidence="1">
    <location>
        <begin position="1326"/>
        <end position="1345"/>
    </location>
</feature>
<feature type="compositionally biased region" description="Polar residues" evidence="1">
    <location>
        <begin position="1416"/>
        <end position="1428"/>
    </location>
</feature>
<feature type="compositionally biased region" description="Acidic residues" evidence="1">
    <location>
        <begin position="565"/>
        <end position="593"/>
    </location>
</feature>
<evidence type="ECO:0000313" key="3">
    <source>
        <dbReference type="EMBL" id="KAG0270604.1"/>
    </source>
</evidence>
<feature type="transmembrane region" description="Helical" evidence="2">
    <location>
        <begin position="390"/>
        <end position="413"/>
    </location>
</feature>
<feature type="region of interest" description="Disordered" evidence="1">
    <location>
        <begin position="482"/>
        <end position="594"/>
    </location>
</feature>
<feature type="region of interest" description="Disordered" evidence="1">
    <location>
        <begin position="1306"/>
        <end position="1451"/>
    </location>
</feature>
<feature type="region of interest" description="Disordered" evidence="1">
    <location>
        <begin position="421"/>
        <end position="465"/>
    </location>
</feature>
<feature type="transmembrane region" description="Helical" evidence="2">
    <location>
        <begin position="1263"/>
        <end position="1286"/>
    </location>
</feature>
<name>A0A9P6QMQ6_9FUNG</name>
<feature type="region of interest" description="Disordered" evidence="1">
    <location>
        <begin position="690"/>
        <end position="744"/>
    </location>
</feature>
<feature type="transmembrane region" description="Helical" evidence="2">
    <location>
        <begin position="1016"/>
        <end position="1036"/>
    </location>
</feature>
<feature type="compositionally biased region" description="Low complexity" evidence="1">
    <location>
        <begin position="1375"/>
        <end position="1384"/>
    </location>
</feature>
<comment type="caution">
    <text evidence="3">The sequence shown here is derived from an EMBL/GenBank/DDBJ whole genome shotgun (WGS) entry which is preliminary data.</text>
</comment>
<feature type="transmembrane region" description="Helical" evidence="2">
    <location>
        <begin position="974"/>
        <end position="995"/>
    </location>
</feature>
<reference evidence="3" key="1">
    <citation type="journal article" date="2020" name="Fungal Divers.">
        <title>Resolving the Mortierellaceae phylogeny through synthesis of multi-gene phylogenetics and phylogenomics.</title>
        <authorList>
            <person name="Vandepol N."/>
            <person name="Liber J."/>
            <person name="Desiro A."/>
            <person name="Na H."/>
            <person name="Kennedy M."/>
            <person name="Barry K."/>
            <person name="Grigoriev I.V."/>
            <person name="Miller A.N."/>
            <person name="O'Donnell K."/>
            <person name="Stajich J.E."/>
            <person name="Bonito G."/>
        </authorList>
    </citation>
    <scope>NUCLEOTIDE SEQUENCE</scope>
    <source>
        <strain evidence="3">BC1065</strain>
    </source>
</reference>
<evidence type="ECO:0000313" key="4">
    <source>
        <dbReference type="Proteomes" id="UP000807716"/>
    </source>
</evidence>
<feature type="compositionally biased region" description="Basic residues" evidence="1">
    <location>
        <begin position="224"/>
        <end position="248"/>
    </location>
</feature>
<feature type="compositionally biased region" description="Basic and acidic residues" evidence="1">
    <location>
        <begin position="533"/>
        <end position="547"/>
    </location>
</feature>
<feature type="compositionally biased region" description="Gly residues" evidence="1">
    <location>
        <begin position="919"/>
        <end position="929"/>
    </location>
</feature>
<feature type="transmembrane region" description="Helical" evidence="2">
    <location>
        <begin position="6"/>
        <end position="28"/>
    </location>
</feature>
<sequence length="1519" mass="168196">MKASVLTILLFFTIVVVVLLAFFLWLYISHRTTPPSQRLALWLKSQSEADQLVETMAAQAECVLDGLRLCGHRTTMKRRRLQQRAAVVADAAAAAATATATAVTPALGDHGLGATIATDGRRRFWSSMAHTRQRPSSSPPPPPLTHSFTRPLRWRSQPVERQRERNGRDEGLASDITVVVSSDWQGEEVDMDEIWKNKNRQPWSSRATASAMEPQQQQQQQRQQQHHNQQHQYRHHHHQQQHQQQHRHQVQLADLEELAEDRTWEYVIGWCLLGSLLAGLAIILCAAIQAQSDPGHQEEETHWSLSAEGDSLMDSVISHIMQIAAGSGHPFQDQWIEQGIFIYVLGVNGFLLIRQRVFARRCQYRAHLLQTLPSPSHYALDRRFASRRTVSTTSTVAAAAAAAAAAIAVAAVADRAELAEEKLDSEGEDDTEAMSDPNLGGKKRTGHYPPYDHHHHHRHQEFDQTHRLLRKDSSVSLPIDMADRHASQGRRSSSISGGSEGSGSSSGSGPTENYSNIKELNRYGWPKTGTSGGHDRDVEKQSERQWSRTEAGAAEDRYDDHDDDKNEEGDNEDVNNNDNEDDRQTDNDPEDDTPDFRTMSFVAWFNYLQVGILVIEFMQLFSFPLRELMEFYNQVARTSAMYESAKGILNAIQAASSTVKDMANQGIHGFRYRDGTLFFGDKPLFRFTDPSPSSSSLASSPPPPPPPSPLEGESTVPPTSGSPSEEKKETQGEGGTVIAKDVSPESVVVHQQGVQDGGSVGSGVVGMVKAEEGDSAKQPVMTTTTTTAMTDTTTDDWRSKMPKLDDATLYMTPWIKNLTESAEWIMQNMPRLLPNISALLFNLTAELPPDLQHGLERLKDNIIHISGATMNEVLGSLSSLVSALAQPSSPLLGLQNRTEGGGGGGGGVLLLPGSVQAASGGGDGGGSSGSGSINDASGLLSERPPPIQGGEDDIVLQVVNGLGLQPSINSHDWFFLRFWSCVAVVVFGWFLALFIHAWNRRSRALLRAGKSYWPPISIGWISYFIPVVSQAIHAYAHERLEKMEEQAWMNGQPSPGQQQQHPVSGESILNQFILALLDPASTVSRPATSLLCTDPKVHPQLYMAISLLAYMLAHVLFMVFLTSFERQPVKGEICFRPNGVAILKNLGLLLAVDFLLIQAPSQRRFRGLVSIAIMLAMACYTIKTRPCYWNKINYWRTFSFSCVLYASLLVALLCPSPIPDKVKGQRVGTTTTPGGGGSGGRWVMAPNLDMGHAWLISGGPKVVLAWIAAGWVLLIIVFIAAERIFLRSWARKRKLETRQRRMKEEEEEEEQQRQQQQQQQQQQDQIEQKQQRVTHLDERSCRGEGGEFEDGGGVNWLSSSCPMRTSGVDHDEPSQKQQQKQQQQQRREQHGYSSFDDRRWEATTPSSHGALAFPTYQPQTLQRQSFAMSPSSLPPPSLPQGRTSEPAVTANDAPHHSWKEEVTPNYDPHNHTAKFYCFCSTNDAKKVLSPRRSRGGDEDTGASTIEPTMDESLERGTGG</sequence>
<feature type="transmembrane region" description="Helical" evidence="2">
    <location>
        <begin position="1165"/>
        <end position="1182"/>
    </location>
</feature>
<feature type="region of interest" description="Disordered" evidence="1">
    <location>
        <begin position="1488"/>
        <end position="1519"/>
    </location>
</feature>
<organism evidence="3 4">
    <name type="scientific">Actinomortierella ambigua</name>
    <dbReference type="NCBI Taxonomy" id="1343610"/>
    <lineage>
        <taxon>Eukaryota</taxon>
        <taxon>Fungi</taxon>
        <taxon>Fungi incertae sedis</taxon>
        <taxon>Mucoromycota</taxon>
        <taxon>Mortierellomycotina</taxon>
        <taxon>Mortierellomycetes</taxon>
        <taxon>Mortierellales</taxon>
        <taxon>Mortierellaceae</taxon>
        <taxon>Actinomortierella</taxon>
    </lineage>
</organism>
<dbReference type="PANTHER" id="PTHR15572:SF0">
    <property type="entry name" value="GLUTAMINE-RICH PROTEIN-RELATED"/>
    <property type="match status" value="1"/>
</dbReference>
<feature type="compositionally biased region" description="Pro residues" evidence="1">
    <location>
        <begin position="700"/>
        <end position="709"/>
    </location>
</feature>
<feature type="transmembrane region" description="Helical" evidence="2">
    <location>
        <begin position="1142"/>
        <end position="1159"/>
    </location>
</feature>
<feature type="region of interest" description="Disordered" evidence="1">
    <location>
        <begin position="190"/>
        <end position="248"/>
    </location>
</feature>
<feature type="transmembrane region" description="Helical" evidence="2">
    <location>
        <begin position="267"/>
        <end position="290"/>
    </location>
</feature>
<dbReference type="OrthoDB" id="441172at2759"/>
<feature type="compositionally biased region" description="Basic and acidic residues" evidence="1">
    <location>
        <begin position="554"/>
        <end position="564"/>
    </location>
</feature>
<feature type="transmembrane region" description="Helical" evidence="2">
    <location>
        <begin position="1194"/>
        <end position="1213"/>
    </location>
</feature>
<keyword evidence="2" id="KW-1133">Transmembrane helix</keyword>
<feature type="compositionally biased region" description="Low complexity" evidence="1">
    <location>
        <begin position="690"/>
        <end position="699"/>
    </location>
</feature>
<dbReference type="GO" id="GO:0045893">
    <property type="term" value="P:positive regulation of DNA-templated transcription"/>
    <property type="evidence" value="ECO:0007669"/>
    <property type="project" value="TreeGrafter"/>
</dbReference>
<proteinExistence type="predicted"/>
<evidence type="ECO:0000256" key="1">
    <source>
        <dbReference type="SAM" id="MobiDB-lite"/>
    </source>
</evidence>
<dbReference type="Proteomes" id="UP000807716">
    <property type="component" value="Unassembled WGS sequence"/>
</dbReference>